<dbReference type="SUPFAM" id="SSF51556">
    <property type="entry name" value="Metallo-dependent hydrolases"/>
    <property type="match status" value="1"/>
</dbReference>
<evidence type="ECO:0000313" key="7">
    <source>
        <dbReference type="EMBL" id="THG31514.1"/>
    </source>
</evidence>
<keyword evidence="8" id="KW-1185">Reference proteome</keyword>
<dbReference type="Gene3D" id="3.20.20.140">
    <property type="entry name" value="Metal-dependent hydrolases"/>
    <property type="match status" value="1"/>
</dbReference>
<evidence type="ECO:0000256" key="5">
    <source>
        <dbReference type="ARBA" id="ARBA00038889"/>
    </source>
</evidence>
<dbReference type="PANTHER" id="PTHR21240:SF29">
    <property type="entry name" value="AMIDOHYDROLASE-RELATED DOMAIN-CONTAINING PROTEIN"/>
    <property type="match status" value="1"/>
</dbReference>
<keyword evidence="1" id="KW-0479">Metal-binding</keyword>
<sequence>MNDRIDIHAHFVPDFYREALLAGGHEHPDGIAAVPEWSEELHLDTMDRLGVRTSMLSISSPGVHFGDDLKAATLARAVNEEAHRIVARQPERFGFFASLPLPDVDAALDELRYSLDVLGADGITIETNHHGMYLGDERLEPVYAEIARRGSAVFIHPTTAHGGEHLALGYPRPMLEFMFETTRSVTNLILSGALDRADGASFIVPHAGAALSVLANRIELLLPLLTPPGGETPPSVRAALARLHFDLAGAPVDELLSALLSVADHERIHYGSDFPFTPADACVALRSRLDSAASLSAGLRLAIDTTNSRALFPRLASQLA</sequence>
<feature type="domain" description="Amidohydrolase-related" evidence="6">
    <location>
        <begin position="5"/>
        <end position="313"/>
    </location>
</feature>
<dbReference type="GO" id="GO:0047596">
    <property type="term" value="F:6-methylsalicylate decarboxylase activity"/>
    <property type="evidence" value="ECO:0007669"/>
    <property type="project" value="UniProtKB-EC"/>
</dbReference>
<dbReference type="Proteomes" id="UP000309133">
    <property type="component" value="Unassembled WGS sequence"/>
</dbReference>
<reference evidence="7 8" key="1">
    <citation type="submission" date="2019-04" db="EMBL/GenBank/DDBJ databases">
        <authorList>
            <person name="Jiang L."/>
        </authorList>
    </citation>
    <scope>NUCLEOTIDE SEQUENCE [LARGE SCALE GENOMIC DNA]</scope>
    <source>
        <strain evidence="7 8">YIM 131853</strain>
    </source>
</reference>
<evidence type="ECO:0000256" key="4">
    <source>
        <dbReference type="ARBA" id="ARBA00036832"/>
    </source>
</evidence>
<evidence type="ECO:0000256" key="2">
    <source>
        <dbReference type="ARBA" id="ARBA00022833"/>
    </source>
</evidence>
<dbReference type="AlphaFoldDB" id="A0A4S4FMV4"/>
<name>A0A4S4FMV4_9MICO</name>
<keyword evidence="7" id="KW-0378">Hydrolase</keyword>
<dbReference type="InterPro" id="IPR032465">
    <property type="entry name" value="ACMSD"/>
</dbReference>
<dbReference type="InterPro" id="IPR006680">
    <property type="entry name" value="Amidohydro-rel"/>
</dbReference>
<evidence type="ECO:0000313" key="8">
    <source>
        <dbReference type="Proteomes" id="UP000309133"/>
    </source>
</evidence>
<dbReference type="EMBL" id="SSSM01000003">
    <property type="protein sequence ID" value="THG31514.1"/>
    <property type="molecule type" value="Genomic_DNA"/>
</dbReference>
<keyword evidence="3" id="KW-0456">Lyase</keyword>
<comment type="catalytic activity">
    <reaction evidence="4">
        <text>6-methylsalicylate + H(+) = 3-methylphenol + CO2</text>
        <dbReference type="Rhea" id="RHEA:23112"/>
        <dbReference type="ChEBI" id="CHEBI:15378"/>
        <dbReference type="ChEBI" id="CHEBI:16526"/>
        <dbReference type="ChEBI" id="CHEBI:17231"/>
        <dbReference type="ChEBI" id="CHEBI:36658"/>
        <dbReference type="EC" id="4.1.1.52"/>
    </reaction>
    <physiologicalReaction direction="left-to-right" evidence="4">
        <dbReference type="Rhea" id="RHEA:23113"/>
    </physiologicalReaction>
</comment>
<evidence type="ECO:0000256" key="1">
    <source>
        <dbReference type="ARBA" id="ARBA00022723"/>
    </source>
</evidence>
<dbReference type="GO" id="GO:0046872">
    <property type="term" value="F:metal ion binding"/>
    <property type="evidence" value="ECO:0007669"/>
    <property type="project" value="UniProtKB-KW"/>
</dbReference>
<dbReference type="Pfam" id="PF04909">
    <property type="entry name" value="Amidohydro_2"/>
    <property type="match status" value="1"/>
</dbReference>
<comment type="caution">
    <text evidence="7">The sequence shown here is derived from an EMBL/GenBank/DDBJ whole genome shotgun (WGS) entry which is preliminary data.</text>
</comment>
<organism evidence="7 8">
    <name type="scientific">Naasia lichenicola</name>
    <dbReference type="NCBI Taxonomy" id="2565933"/>
    <lineage>
        <taxon>Bacteria</taxon>
        <taxon>Bacillati</taxon>
        <taxon>Actinomycetota</taxon>
        <taxon>Actinomycetes</taxon>
        <taxon>Micrococcales</taxon>
        <taxon>Microbacteriaceae</taxon>
        <taxon>Naasia</taxon>
    </lineage>
</organism>
<evidence type="ECO:0000259" key="6">
    <source>
        <dbReference type="Pfam" id="PF04909"/>
    </source>
</evidence>
<evidence type="ECO:0000256" key="3">
    <source>
        <dbReference type="ARBA" id="ARBA00023239"/>
    </source>
</evidence>
<dbReference type="RefSeq" id="WP_136426634.1">
    <property type="nucleotide sequence ID" value="NZ_SSSM01000003.1"/>
</dbReference>
<dbReference type="GO" id="GO:0019748">
    <property type="term" value="P:secondary metabolic process"/>
    <property type="evidence" value="ECO:0007669"/>
    <property type="project" value="TreeGrafter"/>
</dbReference>
<dbReference type="GO" id="GO:0005829">
    <property type="term" value="C:cytosol"/>
    <property type="evidence" value="ECO:0007669"/>
    <property type="project" value="TreeGrafter"/>
</dbReference>
<dbReference type="EC" id="4.1.1.52" evidence="5"/>
<dbReference type="InterPro" id="IPR032466">
    <property type="entry name" value="Metal_Hydrolase"/>
</dbReference>
<dbReference type="PANTHER" id="PTHR21240">
    <property type="entry name" value="2-AMINO-3-CARBOXYLMUCONATE-6-SEMIALDEHYDE DECARBOXYLASE"/>
    <property type="match status" value="1"/>
</dbReference>
<accession>A0A4S4FMV4</accession>
<protein>
    <recommendedName>
        <fullName evidence="5">6-methylsalicylate decarboxylase</fullName>
        <ecNumber evidence="5">4.1.1.52</ecNumber>
    </recommendedName>
</protein>
<proteinExistence type="predicted"/>
<keyword evidence="2" id="KW-0862">Zinc</keyword>
<dbReference type="GO" id="GO:0016787">
    <property type="term" value="F:hydrolase activity"/>
    <property type="evidence" value="ECO:0007669"/>
    <property type="project" value="UniProtKB-KW"/>
</dbReference>
<gene>
    <name evidence="7" type="ORF">E6C64_05400</name>
</gene>
<dbReference type="OrthoDB" id="8673173at2"/>